<sequence length="298" mass="34345">MRAFFLRNLRRKKTEPTTTIAPNQDSEPMPRPVLPRSSPLGQKQSVLFGKLSAEMRLLIYEKVLAEPQCLLHFLHVTPTKGRPAKLGHWRCEDAASPYLTWQHVCFGVWNEGSTRWYRPASTTNGDLISMLIACRLMYCEAVEILYKANQFSFRGATGVMSFRTLIAPDSWHMLRYVNVSTNILTPMRRFMTSRGSFPKESYLDWKDACCALASLDQLRLLRIEMTIWDQFQYHDADVGTPDDESLIFIFEALKQVRAQVYEVQLNITLPVQVLDALGDVPFEISPLKKLYDRETFPL</sequence>
<proteinExistence type="predicted"/>
<dbReference type="Pfam" id="PF24864">
    <property type="entry name" value="DUF7730"/>
    <property type="match status" value="1"/>
</dbReference>
<dbReference type="RefSeq" id="XP_018388055.1">
    <property type="nucleotide sequence ID" value="XM_018533016.1"/>
</dbReference>
<name>A0A177DS70_ALTAL</name>
<keyword evidence="4" id="KW-1185">Reference proteome</keyword>
<evidence type="ECO:0000259" key="2">
    <source>
        <dbReference type="Pfam" id="PF24864"/>
    </source>
</evidence>
<protein>
    <recommendedName>
        <fullName evidence="2">DUF7730 domain-containing protein</fullName>
    </recommendedName>
</protein>
<dbReference type="InterPro" id="IPR056632">
    <property type="entry name" value="DUF7730"/>
</dbReference>
<gene>
    <name evidence="3" type="ORF">CC77DRAFT_742392</name>
</gene>
<feature type="domain" description="DUF7730" evidence="2">
    <location>
        <begin position="42"/>
        <end position="258"/>
    </location>
</feature>
<dbReference type="PANTHER" id="PTHR38790">
    <property type="entry name" value="2EXR DOMAIN-CONTAINING PROTEIN-RELATED"/>
    <property type="match status" value="1"/>
</dbReference>
<organism evidence="3 4">
    <name type="scientific">Alternaria alternata</name>
    <name type="common">Alternaria rot fungus</name>
    <name type="synonym">Torula alternata</name>
    <dbReference type="NCBI Taxonomy" id="5599"/>
    <lineage>
        <taxon>Eukaryota</taxon>
        <taxon>Fungi</taxon>
        <taxon>Dikarya</taxon>
        <taxon>Ascomycota</taxon>
        <taxon>Pezizomycotina</taxon>
        <taxon>Dothideomycetes</taxon>
        <taxon>Pleosporomycetidae</taxon>
        <taxon>Pleosporales</taxon>
        <taxon>Pleosporineae</taxon>
        <taxon>Pleosporaceae</taxon>
        <taxon>Alternaria</taxon>
        <taxon>Alternaria sect. Alternaria</taxon>
        <taxon>Alternaria alternata complex</taxon>
    </lineage>
</organism>
<dbReference type="PANTHER" id="PTHR38790:SF4">
    <property type="entry name" value="2EXR DOMAIN-CONTAINING PROTEIN"/>
    <property type="match status" value="1"/>
</dbReference>
<evidence type="ECO:0000313" key="3">
    <source>
        <dbReference type="EMBL" id="OAG22634.1"/>
    </source>
</evidence>
<dbReference type="VEuPathDB" id="FungiDB:CC77DRAFT_742392"/>
<evidence type="ECO:0000313" key="4">
    <source>
        <dbReference type="Proteomes" id="UP000077248"/>
    </source>
</evidence>
<evidence type="ECO:0000256" key="1">
    <source>
        <dbReference type="SAM" id="MobiDB-lite"/>
    </source>
</evidence>
<dbReference type="KEGG" id="aalt:CC77DRAFT_742392"/>
<dbReference type="AlphaFoldDB" id="A0A177DS70"/>
<feature type="region of interest" description="Disordered" evidence="1">
    <location>
        <begin position="15"/>
        <end position="37"/>
    </location>
</feature>
<dbReference type="Proteomes" id="UP000077248">
    <property type="component" value="Unassembled WGS sequence"/>
</dbReference>
<accession>A0A177DS70</accession>
<dbReference type="GeneID" id="29118610"/>
<dbReference type="EMBL" id="KV441474">
    <property type="protein sequence ID" value="OAG22634.1"/>
    <property type="molecule type" value="Genomic_DNA"/>
</dbReference>
<reference evidence="3 4" key="1">
    <citation type="submission" date="2016-05" db="EMBL/GenBank/DDBJ databases">
        <title>Comparative analysis of secretome profiles of manganese(II)-oxidizing ascomycete fungi.</title>
        <authorList>
            <consortium name="DOE Joint Genome Institute"/>
            <person name="Zeiner C.A."/>
            <person name="Purvine S.O."/>
            <person name="Zink E.M."/>
            <person name="Wu S."/>
            <person name="Pasa-Tolic L."/>
            <person name="Chaput D.L."/>
            <person name="Haridas S."/>
            <person name="Grigoriev I.V."/>
            <person name="Santelli C.M."/>
            <person name="Hansel C.M."/>
        </authorList>
    </citation>
    <scope>NUCLEOTIDE SEQUENCE [LARGE SCALE GENOMIC DNA]</scope>
    <source>
        <strain evidence="3 4">SRC1lrK2f</strain>
    </source>
</reference>
<feature type="compositionally biased region" description="Polar residues" evidence="1">
    <location>
        <begin position="16"/>
        <end position="26"/>
    </location>
</feature>